<dbReference type="AlphaFoldDB" id="A0A2A6C3S9"/>
<keyword evidence="2" id="KW-1185">Reference proteome</keyword>
<reference evidence="2" key="1">
    <citation type="journal article" date="2008" name="Nat. Genet.">
        <title>The Pristionchus pacificus genome provides a unique perspective on nematode lifestyle and parasitism.</title>
        <authorList>
            <person name="Dieterich C."/>
            <person name="Clifton S.W."/>
            <person name="Schuster L.N."/>
            <person name="Chinwalla A."/>
            <person name="Delehaunty K."/>
            <person name="Dinkelacker I."/>
            <person name="Fulton L."/>
            <person name="Fulton R."/>
            <person name="Godfrey J."/>
            <person name="Minx P."/>
            <person name="Mitreva M."/>
            <person name="Roeseler W."/>
            <person name="Tian H."/>
            <person name="Witte H."/>
            <person name="Yang S.P."/>
            <person name="Wilson R.K."/>
            <person name="Sommer R.J."/>
        </authorList>
    </citation>
    <scope>NUCLEOTIDE SEQUENCE [LARGE SCALE GENOMIC DNA]</scope>
    <source>
        <strain evidence="2">PS312</strain>
    </source>
</reference>
<dbReference type="Gene3D" id="2.120.10.80">
    <property type="entry name" value="Kelch-type beta propeller"/>
    <property type="match status" value="1"/>
</dbReference>
<dbReference type="PANTHER" id="PTHR22943">
    <property type="entry name" value="7-TRANSMEMBRANE DOMAIN RECEPTOR C.ELEGANS"/>
    <property type="match status" value="1"/>
</dbReference>
<dbReference type="InterPro" id="IPR015915">
    <property type="entry name" value="Kelch-typ_b-propeller"/>
</dbReference>
<dbReference type="PANTHER" id="PTHR22943:SF248">
    <property type="entry name" value="SEVEN TM RECEPTOR"/>
    <property type="match status" value="1"/>
</dbReference>
<evidence type="ECO:0000313" key="1">
    <source>
        <dbReference type="EnsemblMetazoa" id="PPA34145.1"/>
    </source>
</evidence>
<evidence type="ECO:0000313" key="2">
    <source>
        <dbReference type="Proteomes" id="UP000005239"/>
    </source>
</evidence>
<dbReference type="InterPro" id="IPR019428">
    <property type="entry name" value="7TM_GPCR_serpentine_rcpt_Str"/>
</dbReference>
<protein>
    <submittedName>
        <fullName evidence="1">Uncharacterized protein</fullName>
    </submittedName>
</protein>
<reference evidence="1" key="2">
    <citation type="submission" date="2022-06" db="UniProtKB">
        <authorList>
            <consortium name="EnsemblMetazoa"/>
        </authorList>
    </citation>
    <scope>IDENTIFICATION</scope>
    <source>
        <strain evidence="1">PS312</strain>
    </source>
</reference>
<sequence length="368" mass="40904">MPTWQTLSYIYGICLIISTPIFATVNDALPLPSFADSLEPTVRRMYSLTSEDRVLVYGGTLFPRVANGNRSFALYIFVGIGLTFIVAYGIVLFCVRGILKAIREQTVNNTARSSKSLRMQRRSTTMLMLEATVPFFFLGVTVGVFTLAGLAGVELGLSALVMSVFVAIVPAVQNFDPPSTLAGCIFADKKRVLIWNARDHVLYEGEEADNGLSFRELNTSGDMPDQIFGFAFCLYKGSLIIYGGMTVNNATSTETYELNLNTLAWSRRKTIATQVLSSPSHRLPRRFEHVTIAGGKVYFMKDANLGFQIVTLVSVLETDPTIFQRSAPYLRSSRFGRSVVKKLYPKSVNEQSGQKEETRKQCQLSHIF</sequence>
<organism evidence="1 2">
    <name type="scientific">Pristionchus pacificus</name>
    <name type="common">Parasitic nematode worm</name>
    <dbReference type="NCBI Taxonomy" id="54126"/>
    <lineage>
        <taxon>Eukaryota</taxon>
        <taxon>Metazoa</taxon>
        <taxon>Ecdysozoa</taxon>
        <taxon>Nematoda</taxon>
        <taxon>Chromadorea</taxon>
        <taxon>Rhabditida</taxon>
        <taxon>Rhabditina</taxon>
        <taxon>Diplogasteromorpha</taxon>
        <taxon>Diplogasteroidea</taxon>
        <taxon>Neodiplogasteridae</taxon>
        <taxon>Pristionchus</taxon>
    </lineage>
</organism>
<gene>
    <name evidence="1" type="primary">WBGene00272514</name>
</gene>
<dbReference type="SUPFAM" id="SSF117281">
    <property type="entry name" value="Kelch motif"/>
    <property type="match status" value="1"/>
</dbReference>
<dbReference type="Pfam" id="PF10326">
    <property type="entry name" value="7TM_GPCR_Str"/>
    <property type="match status" value="1"/>
</dbReference>
<accession>A0A2A6C3S9</accession>
<dbReference type="EnsemblMetazoa" id="PPA34145.1">
    <property type="protein sequence ID" value="PPA34145.1"/>
    <property type="gene ID" value="WBGene00272514"/>
</dbReference>
<dbReference type="Proteomes" id="UP000005239">
    <property type="component" value="Unassembled WGS sequence"/>
</dbReference>
<name>A0A2A6C3S9_PRIPA</name>
<proteinExistence type="predicted"/>
<accession>A0A8R1UMQ0</accession>